<dbReference type="EMBL" id="JAUEPP010000005">
    <property type="protein sequence ID" value="KAK3342374.1"/>
    <property type="molecule type" value="Genomic_DNA"/>
</dbReference>
<organism evidence="2 3">
    <name type="scientific">Neurospora tetraspora</name>
    <dbReference type="NCBI Taxonomy" id="94610"/>
    <lineage>
        <taxon>Eukaryota</taxon>
        <taxon>Fungi</taxon>
        <taxon>Dikarya</taxon>
        <taxon>Ascomycota</taxon>
        <taxon>Pezizomycotina</taxon>
        <taxon>Sordariomycetes</taxon>
        <taxon>Sordariomycetidae</taxon>
        <taxon>Sordariales</taxon>
        <taxon>Sordariaceae</taxon>
        <taxon>Neurospora</taxon>
    </lineage>
</organism>
<comment type="caution">
    <text evidence="2">The sequence shown here is derived from an EMBL/GenBank/DDBJ whole genome shotgun (WGS) entry which is preliminary data.</text>
</comment>
<name>A0AAE0JDA4_9PEZI</name>
<dbReference type="RefSeq" id="XP_062680167.1">
    <property type="nucleotide sequence ID" value="XM_062826943.1"/>
</dbReference>
<evidence type="ECO:0000313" key="2">
    <source>
        <dbReference type="EMBL" id="KAK3342374.1"/>
    </source>
</evidence>
<sequence>MYEVFSLTSRPVDSFVHAFSLCASKMELWIFDRAGAYSSGPFDIHEKPAQGES</sequence>
<dbReference type="GeneID" id="87864097"/>
<reference evidence="2" key="1">
    <citation type="journal article" date="2023" name="Mol. Phylogenet. Evol.">
        <title>Genome-scale phylogeny and comparative genomics of the fungal order Sordariales.</title>
        <authorList>
            <person name="Hensen N."/>
            <person name="Bonometti L."/>
            <person name="Westerberg I."/>
            <person name="Brannstrom I.O."/>
            <person name="Guillou S."/>
            <person name="Cros-Aarteil S."/>
            <person name="Calhoun S."/>
            <person name="Haridas S."/>
            <person name="Kuo A."/>
            <person name="Mondo S."/>
            <person name="Pangilinan J."/>
            <person name="Riley R."/>
            <person name="LaButti K."/>
            <person name="Andreopoulos B."/>
            <person name="Lipzen A."/>
            <person name="Chen C."/>
            <person name="Yan M."/>
            <person name="Daum C."/>
            <person name="Ng V."/>
            <person name="Clum A."/>
            <person name="Steindorff A."/>
            <person name="Ohm R.A."/>
            <person name="Martin F."/>
            <person name="Silar P."/>
            <person name="Natvig D.O."/>
            <person name="Lalanne C."/>
            <person name="Gautier V."/>
            <person name="Ament-Velasquez S.L."/>
            <person name="Kruys A."/>
            <person name="Hutchinson M.I."/>
            <person name="Powell A.J."/>
            <person name="Barry K."/>
            <person name="Miller A.N."/>
            <person name="Grigoriev I.V."/>
            <person name="Debuchy R."/>
            <person name="Gladieux P."/>
            <person name="Hiltunen Thoren M."/>
            <person name="Johannesson H."/>
        </authorList>
    </citation>
    <scope>NUCLEOTIDE SEQUENCE</scope>
    <source>
        <strain evidence="2">CBS 560.94</strain>
    </source>
</reference>
<dbReference type="Proteomes" id="UP001278500">
    <property type="component" value="Unassembled WGS sequence"/>
</dbReference>
<accession>A0AAE0JDA4</accession>
<dbReference type="InterPro" id="IPR040976">
    <property type="entry name" value="Pkinase_fungal"/>
</dbReference>
<dbReference type="Pfam" id="PF17667">
    <property type="entry name" value="Pkinase_fungal"/>
    <property type="match status" value="1"/>
</dbReference>
<reference evidence="2" key="2">
    <citation type="submission" date="2023-06" db="EMBL/GenBank/DDBJ databases">
        <authorList>
            <consortium name="Lawrence Berkeley National Laboratory"/>
            <person name="Haridas S."/>
            <person name="Hensen N."/>
            <person name="Bonometti L."/>
            <person name="Westerberg I."/>
            <person name="Brannstrom I.O."/>
            <person name="Guillou S."/>
            <person name="Cros-Aarteil S."/>
            <person name="Calhoun S."/>
            <person name="Kuo A."/>
            <person name="Mondo S."/>
            <person name="Pangilinan J."/>
            <person name="Riley R."/>
            <person name="Labutti K."/>
            <person name="Andreopoulos B."/>
            <person name="Lipzen A."/>
            <person name="Chen C."/>
            <person name="Yanf M."/>
            <person name="Daum C."/>
            <person name="Ng V."/>
            <person name="Clum A."/>
            <person name="Steindorff A."/>
            <person name="Ohm R."/>
            <person name="Martin F."/>
            <person name="Silar P."/>
            <person name="Natvig D."/>
            <person name="Lalanne C."/>
            <person name="Gautier V."/>
            <person name="Ament-Velasquez S.L."/>
            <person name="Kruys A."/>
            <person name="Hutchinson M.I."/>
            <person name="Powell A.J."/>
            <person name="Barry K."/>
            <person name="Miller A.N."/>
            <person name="Grigoriev I.V."/>
            <person name="Debuchy R."/>
            <person name="Gladieux P."/>
            <person name="Thoren M.H."/>
            <person name="Johannesson H."/>
        </authorList>
    </citation>
    <scope>NUCLEOTIDE SEQUENCE</scope>
    <source>
        <strain evidence="2">CBS 560.94</strain>
    </source>
</reference>
<protein>
    <recommendedName>
        <fullName evidence="1">Fungal-type protein kinase domain-containing protein</fullName>
    </recommendedName>
</protein>
<dbReference type="AlphaFoldDB" id="A0AAE0JDA4"/>
<gene>
    <name evidence="2" type="ORF">B0H65DRAFT_468083</name>
</gene>
<evidence type="ECO:0000259" key="1">
    <source>
        <dbReference type="Pfam" id="PF17667"/>
    </source>
</evidence>
<proteinExistence type="predicted"/>
<evidence type="ECO:0000313" key="3">
    <source>
        <dbReference type="Proteomes" id="UP001278500"/>
    </source>
</evidence>
<feature type="domain" description="Fungal-type protein kinase" evidence="1">
    <location>
        <begin position="8"/>
        <end position="49"/>
    </location>
</feature>
<keyword evidence="3" id="KW-1185">Reference proteome</keyword>